<proteinExistence type="predicted"/>
<comment type="caution">
    <text evidence="2">The sequence shown here is derived from an EMBL/GenBank/DDBJ whole genome shotgun (WGS) entry which is preliminary data.</text>
</comment>
<dbReference type="CDD" id="cd06259">
    <property type="entry name" value="YdcF-like"/>
    <property type="match status" value="1"/>
</dbReference>
<keyword evidence="3" id="KW-1185">Reference proteome</keyword>
<feature type="domain" description="DUF218" evidence="1">
    <location>
        <begin position="49"/>
        <end position="169"/>
    </location>
</feature>
<evidence type="ECO:0000313" key="2">
    <source>
        <dbReference type="EMBL" id="MDO1446792.1"/>
    </source>
</evidence>
<organism evidence="2 3">
    <name type="scientific">Rhodocytophaga aerolata</name>
    <dbReference type="NCBI Taxonomy" id="455078"/>
    <lineage>
        <taxon>Bacteria</taxon>
        <taxon>Pseudomonadati</taxon>
        <taxon>Bacteroidota</taxon>
        <taxon>Cytophagia</taxon>
        <taxon>Cytophagales</taxon>
        <taxon>Rhodocytophagaceae</taxon>
        <taxon>Rhodocytophaga</taxon>
    </lineage>
</organism>
<gene>
    <name evidence="2" type="ORF">Q0590_11045</name>
</gene>
<dbReference type="InterPro" id="IPR003848">
    <property type="entry name" value="DUF218"/>
</dbReference>
<sequence length="212" mass="24339">MKRKIVYSIAALVLLTGIVTLFCNWQVRYATTPYLFQSAAQTPHNKVGLVLGTSKKLSNGMPNQYFYNRIKAAVELYESGKIDRIIISGDNSTRYYNEPQDMKEALMEHGIPENRIYQDYAGFRTLDSVIRCKEIFGQNKITIISQKFHNARAVFIARHHQIEAIGYNAKDVNKAAGFKTNVREILARVKLFIDLYILDQQPKFLGEKIEIQ</sequence>
<evidence type="ECO:0000313" key="3">
    <source>
        <dbReference type="Proteomes" id="UP001168528"/>
    </source>
</evidence>
<accession>A0ABT8R3W7</accession>
<reference evidence="2" key="1">
    <citation type="submission" date="2023-07" db="EMBL/GenBank/DDBJ databases">
        <title>The genome sequence of Rhodocytophaga aerolata KACC 12507.</title>
        <authorList>
            <person name="Zhang X."/>
        </authorList>
    </citation>
    <scope>NUCLEOTIDE SEQUENCE</scope>
    <source>
        <strain evidence="2">KACC 12507</strain>
    </source>
</reference>
<dbReference type="PANTHER" id="PTHR30336">
    <property type="entry name" value="INNER MEMBRANE PROTEIN, PROBABLE PERMEASE"/>
    <property type="match status" value="1"/>
</dbReference>
<dbReference type="InterPro" id="IPR051599">
    <property type="entry name" value="Cell_Envelope_Assoc"/>
</dbReference>
<dbReference type="RefSeq" id="WP_302037597.1">
    <property type="nucleotide sequence ID" value="NZ_JAUKPO010000005.1"/>
</dbReference>
<dbReference type="EMBL" id="JAUKPO010000005">
    <property type="protein sequence ID" value="MDO1446792.1"/>
    <property type="molecule type" value="Genomic_DNA"/>
</dbReference>
<protein>
    <submittedName>
        <fullName evidence="2">ElyC/SanA/YdcF family protein</fullName>
    </submittedName>
</protein>
<dbReference type="Pfam" id="PF02698">
    <property type="entry name" value="DUF218"/>
    <property type="match status" value="1"/>
</dbReference>
<dbReference type="Proteomes" id="UP001168528">
    <property type="component" value="Unassembled WGS sequence"/>
</dbReference>
<evidence type="ECO:0000259" key="1">
    <source>
        <dbReference type="Pfam" id="PF02698"/>
    </source>
</evidence>
<dbReference type="PANTHER" id="PTHR30336:SF6">
    <property type="entry name" value="INTEGRAL MEMBRANE PROTEIN"/>
    <property type="match status" value="1"/>
</dbReference>
<name>A0ABT8R3W7_9BACT</name>